<name>A0A2G4TXS5_YERBE</name>
<evidence type="ECO:0000313" key="2">
    <source>
        <dbReference type="Proteomes" id="UP000229378"/>
    </source>
</evidence>
<protein>
    <submittedName>
        <fullName evidence="1">Uncharacterized protein</fullName>
    </submittedName>
</protein>
<dbReference type="Proteomes" id="UP000229378">
    <property type="component" value="Unassembled WGS sequence"/>
</dbReference>
<accession>A0A2G4TXS5</accession>
<proteinExistence type="predicted"/>
<dbReference type="EMBL" id="PEHN01000040">
    <property type="protein sequence ID" value="PHZ25819.1"/>
    <property type="molecule type" value="Genomic_DNA"/>
</dbReference>
<dbReference type="GeneID" id="89598206"/>
<evidence type="ECO:0000313" key="1">
    <source>
        <dbReference type="EMBL" id="PHZ25819.1"/>
    </source>
</evidence>
<organism evidence="1 2">
    <name type="scientific">Yersinia bercovieri</name>
    <dbReference type="NCBI Taxonomy" id="634"/>
    <lineage>
        <taxon>Bacteria</taxon>
        <taxon>Pseudomonadati</taxon>
        <taxon>Pseudomonadota</taxon>
        <taxon>Gammaproteobacteria</taxon>
        <taxon>Enterobacterales</taxon>
        <taxon>Yersiniaceae</taxon>
        <taxon>Yersinia</taxon>
    </lineage>
</organism>
<gene>
    <name evidence="1" type="ORF">CS533_19520</name>
</gene>
<sequence length="116" mass="12914">MKTIIVTVKNSTQNHIVIDNSPRFIDQILYINGHRLSQPDSDPPILILKNELLIITMNWRGNGVKSMIGLTFDDISLSIGQDSNGNLGIAHGSRLCVSKYNVQDQAPWSITIELID</sequence>
<dbReference type="RefSeq" id="WP_032896916.1">
    <property type="nucleotide sequence ID" value="NZ_CABMOD010000015.1"/>
</dbReference>
<reference evidence="1 2" key="1">
    <citation type="submission" date="2017-10" db="EMBL/GenBank/DDBJ databases">
        <authorList>
            <person name="Banno H."/>
            <person name="Chua N.-H."/>
        </authorList>
    </citation>
    <scope>NUCLEOTIDE SEQUENCE [LARGE SCALE GENOMIC DNA]</scope>
    <source>
        <strain evidence="1 2">SCPM-O-B-7607</strain>
    </source>
</reference>
<comment type="caution">
    <text evidence="1">The sequence shown here is derived from an EMBL/GenBank/DDBJ whole genome shotgun (WGS) entry which is preliminary data.</text>
</comment>
<dbReference type="AlphaFoldDB" id="A0A2G4TXS5"/>